<sequence length="128" mass="13604">MGGVYAVFYRDSGDDIRVKTYTIDFNGAIAEVDSSELYVGTVNFLEARSIFDSGGSTYFAIIHEETGNEGWCRTVAITSAGTIGAVIDSLQLKNSGFSSPFSLSLSIRSGVFGVTYQETSGADGQLVT</sequence>
<protein>
    <submittedName>
        <fullName evidence="1">Uncharacterized protein</fullName>
    </submittedName>
</protein>
<accession>A0A0F8X8L8</accession>
<reference evidence="1" key="1">
    <citation type="journal article" date="2015" name="Nature">
        <title>Complex archaea that bridge the gap between prokaryotes and eukaryotes.</title>
        <authorList>
            <person name="Spang A."/>
            <person name="Saw J.H."/>
            <person name="Jorgensen S.L."/>
            <person name="Zaremba-Niedzwiedzka K."/>
            <person name="Martijn J."/>
            <person name="Lind A.E."/>
            <person name="van Eijk R."/>
            <person name="Schleper C."/>
            <person name="Guy L."/>
            <person name="Ettema T.J."/>
        </authorList>
    </citation>
    <scope>NUCLEOTIDE SEQUENCE</scope>
</reference>
<comment type="caution">
    <text evidence="1">The sequence shown here is derived from an EMBL/GenBank/DDBJ whole genome shotgun (WGS) entry which is preliminary data.</text>
</comment>
<dbReference type="AlphaFoldDB" id="A0A0F8X8L8"/>
<feature type="non-terminal residue" evidence="1">
    <location>
        <position position="128"/>
    </location>
</feature>
<name>A0A0F8X8L8_9ZZZZ</name>
<evidence type="ECO:0000313" key="1">
    <source>
        <dbReference type="EMBL" id="KKK57305.1"/>
    </source>
</evidence>
<proteinExistence type="predicted"/>
<organism evidence="1">
    <name type="scientific">marine sediment metagenome</name>
    <dbReference type="NCBI Taxonomy" id="412755"/>
    <lineage>
        <taxon>unclassified sequences</taxon>
        <taxon>metagenomes</taxon>
        <taxon>ecological metagenomes</taxon>
    </lineage>
</organism>
<gene>
    <name evidence="1" type="ORF">LCGC14_3055790</name>
</gene>
<dbReference type="EMBL" id="LAZR01064552">
    <property type="protein sequence ID" value="KKK57305.1"/>
    <property type="molecule type" value="Genomic_DNA"/>
</dbReference>